<evidence type="ECO:0000313" key="6">
    <source>
        <dbReference type="Proteomes" id="UP000796880"/>
    </source>
</evidence>
<organism evidence="5 6">
    <name type="scientific">Rhamnella rubrinervis</name>
    <dbReference type="NCBI Taxonomy" id="2594499"/>
    <lineage>
        <taxon>Eukaryota</taxon>
        <taxon>Viridiplantae</taxon>
        <taxon>Streptophyta</taxon>
        <taxon>Embryophyta</taxon>
        <taxon>Tracheophyta</taxon>
        <taxon>Spermatophyta</taxon>
        <taxon>Magnoliopsida</taxon>
        <taxon>eudicotyledons</taxon>
        <taxon>Gunneridae</taxon>
        <taxon>Pentapetalae</taxon>
        <taxon>rosids</taxon>
        <taxon>fabids</taxon>
        <taxon>Rosales</taxon>
        <taxon>Rhamnaceae</taxon>
        <taxon>rhamnoid group</taxon>
        <taxon>Rhamneae</taxon>
        <taxon>Rhamnella</taxon>
    </lineage>
</organism>
<dbReference type="EMBL" id="VOIH02000008">
    <property type="protein sequence ID" value="KAF3439047.1"/>
    <property type="molecule type" value="Genomic_DNA"/>
</dbReference>
<dbReference type="PROSITE" id="PS50011">
    <property type="entry name" value="PROTEIN_KINASE_DOM"/>
    <property type="match status" value="1"/>
</dbReference>
<accession>A0A8K0GRT4</accession>
<dbReference type="Pfam" id="PF07714">
    <property type="entry name" value="PK_Tyr_Ser-Thr"/>
    <property type="match status" value="1"/>
</dbReference>
<evidence type="ECO:0000256" key="2">
    <source>
        <dbReference type="PIRSR" id="PIRSR000615-3"/>
    </source>
</evidence>
<proteinExistence type="predicted"/>
<dbReference type="GO" id="GO:0005524">
    <property type="term" value="F:ATP binding"/>
    <property type="evidence" value="ECO:0007669"/>
    <property type="project" value="InterPro"/>
</dbReference>
<dbReference type="PANTHER" id="PTHR44329">
    <property type="entry name" value="SERINE/THREONINE-PROTEIN KINASE TNNI3K-RELATED"/>
    <property type="match status" value="1"/>
</dbReference>
<feature type="binding site" evidence="2">
    <location>
        <position position="194"/>
    </location>
    <ligand>
        <name>Mg(2+)</name>
        <dbReference type="ChEBI" id="CHEBI:18420"/>
    </ligand>
</feature>
<dbReference type="Gene3D" id="3.30.200.20">
    <property type="entry name" value="Phosphorylase Kinase, domain 1"/>
    <property type="match status" value="1"/>
</dbReference>
<evidence type="ECO:0000256" key="3">
    <source>
        <dbReference type="SAM" id="MobiDB-lite"/>
    </source>
</evidence>
<feature type="compositionally biased region" description="Basic and acidic residues" evidence="3">
    <location>
        <begin position="337"/>
        <end position="351"/>
    </location>
</feature>
<dbReference type="CDD" id="cd13999">
    <property type="entry name" value="STKc_MAP3K-like"/>
    <property type="match status" value="1"/>
</dbReference>
<dbReference type="InterPro" id="IPR001245">
    <property type="entry name" value="Ser-Thr/Tyr_kinase_cat_dom"/>
</dbReference>
<sequence length="389" mass="43773">MQKRAPAMVEHAVLSNNDELSLSCSRETIGNAYCGRTGYGVDNDDSGNEFVFNIEPDLIIDPHSVKIGRVIGDGPYSIVYEGLYNSEPVAVKIIQPTRTSAVSAECKERFQREVTLQSKVKHENIVKLIGAVVEPTMIIITELMSAGTLQKYLWSIRPRTLDPKLSINFALDISRVMEYLHANGIIHRDLKPSNLLLTEDNKKIKLADFGLAREEISGEMTSEAGTYRWMAPELFSIDPLSIAAKKQYDHKVDVYSFSIVLWELLTNRTPFKGRSNVMVAYATAKKIRPSLEDIPKDLVPLLQSCWAEDPNSRPEFMEITDSLSNFQGMFSTEVKPPKMAETEHPKSDMKGDSAGNHTVLSKHTEEKVKRRRKSSPSFLRCFDDCCLSH</sequence>
<evidence type="ECO:0000313" key="5">
    <source>
        <dbReference type="EMBL" id="KAF3439047.1"/>
    </source>
</evidence>
<dbReference type="PROSITE" id="PS00108">
    <property type="entry name" value="PROTEIN_KINASE_ST"/>
    <property type="match status" value="1"/>
</dbReference>
<name>A0A8K0GRT4_9ROSA</name>
<keyword evidence="2" id="KW-0460">Magnesium</keyword>
<dbReference type="InterPro" id="IPR000719">
    <property type="entry name" value="Prot_kinase_dom"/>
</dbReference>
<dbReference type="InterPro" id="IPR051681">
    <property type="entry name" value="Ser/Thr_Kinases-Pseudokinases"/>
</dbReference>
<feature type="binding site" evidence="2">
    <location>
        <position position="208"/>
    </location>
    <ligand>
        <name>Mg(2+)</name>
        <dbReference type="ChEBI" id="CHEBI:18420"/>
    </ligand>
</feature>
<dbReference type="SMART" id="SM00220">
    <property type="entry name" value="S_TKc"/>
    <property type="match status" value="1"/>
</dbReference>
<reference evidence="5" key="1">
    <citation type="submission" date="2020-03" db="EMBL/GenBank/DDBJ databases">
        <title>A high-quality chromosome-level genome assembly of a woody plant with both climbing and erect habits, Rhamnella rubrinervis.</title>
        <authorList>
            <person name="Lu Z."/>
            <person name="Yang Y."/>
            <person name="Zhu X."/>
            <person name="Sun Y."/>
        </authorList>
    </citation>
    <scope>NUCLEOTIDE SEQUENCE</scope>
    <source>
        <strain evidence="5">BYM</strain>
        <tissue evidence="5">Leaf</tissue>
    </source>
</reference>
<feature type="active site" description="Proton acceptor" evidence="1">
    <location>
        <position position="189"/>
    </location>
</feature>
<dbReference type="GO" id="GO:0004674">
    <property type="term" value="F:protein serine/threonine kinase activity"/>
    <property type="evidence" value="ECO:0007669"/>
    <property type="project" value="TreeGrafter"/>
</dbReference>
<evidence type="ECO:0000256" key="1">
    <source>
        <dbReference type="PIRSR" id="PIRSR000615-1"/>
    </source>
</evidence>
<dbReference type="OrthoDB" id="4062651at2759"/>
<dbReference type="PRINTS" id="PR00109">
    <property type="entry name" value="TYRKINASE"/>
</dbReference>
<feature type="domain" description="Protein kinase" evidence="4">
    <location>
        <begin position="65"/>
        <end position="330"/>
    </location>
</feature>
<keyword evidence="2" id="KW-0479">Metal-binding</keyword>
<dbReference type="InterPro" id="IPR008271">
    <property type="entry name" value="Ser/Thr_kinase_AS"/>
</dbReference>
<dbReference type="GO" id="GO:0046872">
    <property type="term" value="F:metal ion binding"/>
    <property type="evidence" value="ECO:0007669"/>
    <property type="project" value="UniProtKB-KW"/>
</dbReference>
<protein>
    <recommendedName>
        <fullName evidence="4">Protein kinase domain-containing protein</fullName>
    </recommendedName>
</protein>
<gene>
    <name evidence="5" type="ORF">FNV43_RR17322</name>
</gene>
<dbReference type="InterPro" id="IPR011009">
    <property type="entry name" value="Kinase-like_dom_sf"/>
</dbReference>
<feature type="region of interest" description="Disordered" evidence="3">
    <location>
        <begin position="337"/>
        <end position="371"/>
    </location>
</feature>
<evidence type="ECO:0000259" key="4">
    <source>
        <dbReference type="PROSITE" id="PS50011"/>
    </source>
</evidence>
<dbReference type="AlphaFoldDB" id="A0A8K0GRT4"/>
<dbReference type="Gene3D" id="1.10.510.10">
    <property type="entry name" value="Transferase(Phosphotransferase) domain 1"/>
    <property type="match status" value="1"/>
</dbReference>
<dbReference type="Proteomes" id="UP000796880">
    <property type="component" value="Unassembled WGS sequence"/>
</dbReference>
<comment type="caution">
    <text evidence="5">The sequence shown here is derived from an EMBL/GenBank/DDBJ whole genome shotgun (WGS) entry which is preliminary data.</text>
</comment>
<dbReference type="SUPFAM" id="SSF56112">
    <property type="entry name" value="Protein kinase-like (PK-like)"/>
    <property type="match status" value="1"/>
</dbReference>
<dbReference type="PIRSF" id="PIRSF000615">
    <property type="entry name" value="TyrPK_CSF1-R"/>
    <property type="match status" value="1"/>
</dbReference>
<dbReference type="PANTHER" id="PTHR44329:SF84">
    <property type="entry name" value="PROTEIN KINASE LIKE PROTEIN"/>
    <property type="match status" value="1"/>
</dbReference>
<keyword evidence="6" id="KW-1185">Reference proteome</keyword>